<evidence type="ECO:0000313" key="3">
    <source>
        <dbReference type="EMBL" id="MFC6023630.1"/>
    </source>
</evidence>
<reference evidence="4" key="1">
    <citation type="journal article" date="2019" name="Int. J. Syst. Evol. Microbiol.">
        <title>The Global Catalogue of Microorganisms (GCM) 10K type strain sequencing project: providing services to taxonomists for standard genome sequencing and annotation.</title>
        <authorList>
            <consortium name="The Broad Institute Genomics Platform"/>
            <consortium name="The Broad Institute Genome Sequencing Center for Infectious Disease"/>
            <person name="Wu L."/>
            <person name="Ma J."/>
        </authorList>
    </citation>
    <scope>NUCLEOTIDE SEQUENCE [LARGE SCALE GENOMIC DNA]</scope>
    <source>
        <strain evidence="4">ZS-35-S2</strain>
    </source>
</reference>
<name>A0ABW1KQE1_9ACTN</name>
<dbReference type="Proteomes" id="UP001596203">
    <property type="component" value="Unassembled WGS sequence"/>
</dbReference>
<organism evidence="3 4">
    <name type="scientific">Plantactinospora solaniradicis</name>
    <dbReference type="NCBI Taxonomy" id="1723736"/>
    <lineage>
        <taxon>Bacteria</taxon>
        <taxon>Bacillati</taxon>
        <taxon>Actinomycetota</taxon>
        <taxon>Actinomycetes</taxon>
        <taxon>Micromonosporales</taxon>
        <taxon>Micromonosporaceae</taxon>
        <taxon>Plantactinospora</taxon>
    </lineage>
</organism>
<proteinExistence type="predicted"/>
<feature type="compositionally biased region" description="Basic and acidic residues" evidence="1">
    <location>
        <begin position="9"/>
        <end position="25"/>
    </location>
</feature>
<evidence type="ECO:0000256" key="1">
    <source>
        <dbReference type="SAM" id="MobiDB-lite"/>
    </source>
</evidence>
<keyword evidence="2" id="KW-1133">Transmembrane helix</keyword>
<evidence type="ECO:0000313" key="4">
    <source>
        <dbReference type="Proteomes" id="UP001596203"/>
    </source>
</evidence>
<feature type="transmembrane region" description="Helical" evidence="2">
    <location>
        <begin position="63"/>
        <end position="84"/>
    </location>
</feature>
<comment type="caution">
    <text evidence="3">The sequence shown here is derived from an EMBL/GenBank/DDBJ whole genome shotgun (WGS) entry which is preliminary data.</text>
</comment>
<feature type="transmembrane region" description="Helical" evidence="2">
    <location>
        <begin position="30"/>
        <end position="51"/>
    </location>
</feature>
<keyword evidence="2" id="KW-0812">Transmembrane</keyword>
<dbReference type="RefSeq" id="WP_377434178.1">
    <property type="nucleotide sequence ID" value="NZ_JBHSPR010000100.1"/>
</dbReference>
<evidence type="ECO:0000256" key="2">
    <source>
        <dbReference type="SAM" id="Phobius"/>
    </source>
</evidence>
<keyword evidence="2" id="KW-0472">Membrane</keyword>
<keyword evidence="4" id="KW-1185">Reference proteome</keyword>
<feature type="region of interest" description="Disordered" evidence="1">
    <location>
        <begin position="1"/>
        <end position="28"/>
    </location>
</feature>
<gene>
    <name evidence="3" type="ORF">ACFP2T_46685</name>
</gene>
<dbReference type="EMBL" id="JBHSPR010000100">
    <property type="protein sequence ID" value="MFC6023630.1"/>
    <property type="molecule type" value="Genomic_DNA"/>
</dbReference>
<protein>
    <submittedName>
        <fullName evidence="3">Uncharacterized protein</fullName>
    </submittedName>
</protein>
<accession>A0ABW1KQE1</accession>
<sequence>MGTLASPDDNVHDHQACRNQSHNDPHTPGVVKAALVTATTICGTVATIATIDAVVGGGGTAKWAIGVVGGIFTVVTAVVLVYVWRRH</sequence>